<evidence type="ECO:0000256" key="2">
    <source>
        <dbReference type="SAM" id="MobiDB-lite"/>
    </source>
</evidence>
<dbReference type="OrthoDB" id="78376at2759"/>
<organism evidence="3">
    <name type="scientific">Aphanomyces invadans</name>
    <dbReference type="NCBI Taxonomy" id="157072"/>
    <lineage>
        <taxon>Eukaryota</taxon>
        <taxon>Sar</taxon>
        <taxon>Stramenopiles</taxon>
        <taxon>Oomycota</taxon>
        <taxon>Saprolegniomycetes</taxon>
        <taxon>Saprolegniales</taxon>
        <taxon>Verrucalvaceae</taxon>
        <taxon>Aphanomyces</taxon>
    </lineage>
</organism>
<evidence type="ECO:0000313" key="3">
    <source>
        <dbReference type="EMBL" id="ETW05911.1"/>
    </source>
</evidence>
<name>A0A024UHP1_9STRA</name>
<gene>
    <name evidence="3" type="ORF">H310_03553</name>
</gene>
<evidence type="ECO:0000256" key="1">
    <source>
        <dbReference type="SAM" id="Coils"/>
    </source>
</evidence>
<protein>
    <submittedName>
        <fullName evidence="3">Uncharacterized protein</fullName>
    </submittedName>
</protein>
<sequence length="415" mass="49740">MEARIVALQRQSLKQNAVRHSFSSAIASRFFVDGSLARRQRIIESVKRRQARLREKSRVEQIKGEWLRRTFEEKKELEEKKRGRDLDRSRRRQQNLSATRIQKIWRKSYHERLYWQLINHAAALIQVAMRDFMLQQHAKRFRCTLVLQRWWRLVTFRRQRRAAQVCIALCIHGYALRRRGRRFRLQEAATLIIQRAWTTYWAGIRAAAASTIQRCARLRQRKRQIKRLASIHQHLRLIERMDASARILQRNLAHRAVKIRLLCDEVFQKLLSTMKTPSVKIIELDDVPHEGLANAVAEEAKLVRQRDTLTREIDELRRTRVPMAMQQRNDERESLRRLRVLESHRVAKEKEREAERLREVEEQTKRVIRWEMEKQFDHQRRFKMKKVKQHGDNSTTSSGTTEAGFGRLDSRVEVE</sequence>
<reference evidence="3" key="1">
    <citation type="submission" date="2013-12" db="EMBL/GenBank/DDBJ databases">
        <title>The Genome Sequence of Aphanomyces invadans NJM9701.</title>
        <authorList>
            <consortium name="The Broad Institute Genomics Platform"/>
            <person name="Russ C."/>
            <person name="Tyler B."/>
            <person name="van West P."/>
            <person name="Dieguez-Uribeondo J."/>
            <person name="Young S.K."/>
            <person name="Zeng Q."/>
            <person name="Gargeya S."/>
            <person name="Fitzgerald M."/>
            <person name="Abouelleil A."/>
            <person name="Alvarado L."/>
            <person name="Chapman S.B."/>
            <person name="Gainer-Dewar J."/>
            <person name="Goldberg J."/>
            <person name="Griggs A."/>
            <person name="Gujja S."/>
            <person name="Hansen M."/>
            <person name="Howarth C."/>
            <person name="Imamovic A."/>
            <person name="Ireland A."/>
            <person name="Larimer J."/>
            <person name="McCowan C."/>
            <person name="Murphy C."/>
            <person name="Pearson M."/>
            <person name="Poon T.W."/>
            <person name="Priest M."/>
            <person name="Roberts A."/>
            <person name="Saif S."/>
            <person name="Shea T."/>
            <person name="Sykes S."/>
            <person name="Wortman J."/>
            <person name="Nusbaum C."/>
            <person name="Birren B."/>
        </authorList>
    </citation>
    <scope>NUCLEOTIDE SEQUENCE [LARGE SCALE GENOMIC DNA]</scope>
    <source>
        <strain evidence="3">NJM9701</strain>
    </source>
</reference>
<dbReference type="GeneID" id="20080603"/>
<dbReference type="AlphaFoldDB" id="A0A024UHP1"/>
<feature type="compositionally biased region" description="Polar residues" evidence="2">
    <location>
        <begin position="392"/>
        <end position="401"/>
    </location>
</feature>
<dbReference type="EMBL" id="KI913956">
    <property type="protein sequence ID" value="ETW05911.1"/>
    <property type="molecule type" value="Genomic_DNA"/>
</dbReference>
<dbReference type="RefSeq" id="XP_008865688.1">
    <property type="nucleotide sequence ID" value="XM_008867466.1"/>
</dbReference>
<keyword evidence="1" id="KW-0175">Coiled coil</keyword>
<feature type="region of interest" description="Disordered" evidence="2">
    <location>
        <begin position="379"/>
        <end position="415"/>
    </location>
</feature>
<dbReference type="eggNOG" id="ENOG502S9WV">
    <property type="taxonomic scope" value="Eukaryota"/>
</dbReference>
<feature type="coiled-coil region" evidence="1">
    <location>
        <begin position="292"/>
        <end position="319"/>
    </location>
</feature>
<accession>A0A024UHP1</accession>
<dbReference type="VEuPathDB" id="FungiDB:H310_03553"/>
<proteinExistence type="predicted"/>